<accession>A0A9P9D2A8</accession>
<comment type="caution">
    <text evidence="2">The sequence shown here is derived from an EMBL/GenBank/DDBJ whole genome shotgun (WGS) entry which is preliminary data.</text>
</comment>
<gene>
    <name evidence="2" type="ORF">EDB81DRAFT_363014</name>
</gene>
<sequence>MATRVILAALTHMVVSPQQTYALYGREAPSNLSEGCCIRDTENNCCLPQASPFALPSLYAIRGGHLSKTKSTASDTLTTPVPTLQCNFCC</sequence>
<keyword evidence="3" id="KW-1185">Reference proteome</keyword>
<dbReference type="Proteomes" id="UP000738349">
    <property type="component" value="Unassembled WGS sequence"/>
</dbReference>
<feature type="chain" id="PRO_5040148226" evidence="1">
    <location>
        <begin position="23"/>
        <end position="90"/>
    </location>
</feature>
<reference evidence="2" key="1">
    <citation type="journal article" date="2021" name="Nat. Commun.">
        <title>Genetic determinants of endophytism in the Arabidopsis root mycobiome.</title>
        <authorList>
            <person name="Mesny F."/>
            <person name="Miyauchi S."/>
            <person name="Thiergart T."/>
            <person name="Pickel B."/>
            <person name="Atanasova L."/>
            <person name="Karlsson M."/>
            <person name="Huettel B."/>
            <person name="Barry K.W."/>
            <person name="Haridas S."/>
            <person name="Chen C."/>
            <person name="Bauer D."/>
            <person name="Andreopoulos W."/>
            <person name="Pangilinan J."/>
            <person name="LaButti K."/>
            <person name="Riley R."/>
            <person name="Lipzen A."/>
            <person name="Clum A."/>
            <person name="Drula E."/>
            <person name="Henrissat B."/>
            <person name="Kohler A."/>
            <person name="Grigoriev I.V."/>
            <person name="Martin F.M."/>
            <person name="Hacquard S."/>
        </authorList>
    </citation>
    <scope>NUCLEOTIDE SEQUENCE</scope>
    <source>
        <strain evidence="2">MPI-CAGE-AT-0147</strain>
    </source>
</reference>
<keyword evidence="1" id="KW-0732">Signal</keyword>
<organism evidence="2 3">
    <name type="scientific">Dactylonectria macrodidyma</name>
    <dbReference type="NCBI Taxonomy" id="307937"/>
    <lineage>
        <taxon>Eukaryota</taxon>
        <taxon>Fungi</taxon>
        <taxon>Dikarya</taxon>
        <taxon>Ascomycota</taxon>
        <taxon>Pezizomycotina</taxon>
        <taxon>Sordariomycetes</taxon>
        <taxon>Hypocreomycetidae</taxon>
        <taxon>Hypocreales</taxon>
        <taxon>Nectriaceae</taxon>
        <taxon>Dactylonectria</taxon>
    </lineage>
</organism>
<protein>
    <submittedName>
        <fullName evidence="2">Uncharacterized protein</fullName>
    </submittedName>
</protein>
<evidence type="ECO:0000313" key="2">
    <source>
        <dbReference type="EMBL" id="KAH7111381.1"/>
    </source>
</evidence>
<feature type="signal peptide" evidence="1">
    <location>
        <begin position="1"/>
        <end position="22"/>
    </location>
</feature>
<dbReference type="EMBL" id="JAGMUV010000041">
    <property type="protein sequence ID" value="KAH7111381.1"/>
    <property type="molecule type" value="Genomic_DNA"/>
</dbReference>
<proteinExistence type="predicted"/>
<evidence type="ECO:0000256" key="1">
    <source>
        <dbReference type="SAM" id="SignalP"/>
    </source>
</evidence>
<name>A0A9P9D2A8_9HYPO</name>
<evidence type="ECO:0000313" key="3">
    <source>
        <dbReference type="Proteomes" id="UP000738349"/>
    </source>
</evidence>
<dbReference type="AlphaFoldDB" id="A0A9P9D2A8"/>